<sequence length="303" mass="34820">MELVASVSRSSGLEKDGDTLKDKKVQEDYRKFIQGKLEDVLRKYHRRLTETETERRHRVEAQENVLILFRKLREGLSSTGRRDLFALEVYETSLFLAIIFDSPRHASAMVSHLVPEMYLSCPLPHPNITFAIIVSLIHHLLVTYPTQGPFQQHLDSIPHHLFAKCSEARKWLITLAACLRNRHYTSFERETRRSTTLRVLGQEDKDPDSVHLGLLAIFVGIDGLRAKARESAWSVMRVAYRELVCHAEYTNTRNWLERSLCLQSAVSEACNVSLDHWLGQQNTVGSIRAKEGAEGRWIVCKTR</sequence>
<dbReference type="AlphaFoldDB" id="A0A0C2SPQ9"/>
<dbReference type="PANTHER" id="PTHR39398:SF1">
    <property type="entry name" value="CSN8_PSMD8_EIF3K DOMAIN-CONTAINING PROTEIN"/>
    <property type="match status" value="1"/>
</dbReference>
<dbReference type="Proteomes" id="UP000054549">
    <property type="component" value="Unassembled WGS sequence"/>
</dbReference>
<evidence type="ECO:0000313" key="1">
    <source>
        <dbReference type="EMBL" id="KIL55979.1"/>
    </source>
</evidence>
<dbReference type="InParanoid" id="A0A0C2SPQ9"/>
<dbReference type="PANTHER" id="PTHR39398">
    <property type="entry name" value="YALI0F14311P"/>
    <property type="match status" value="1"/>
</dbReference>
<dbReference type="HOGENOM" id="CLU_042182_1_0_1"/>
<proteinExistence type="predicted"/>
<gene>
    <name evidence="1" type="ORF">M378DRAFT_173117</name>
</gene>
<name>A0A0C2SPQ9_AMAMK</name>
<keyword evidence="2" id="KW-1185">Reference proteome</keyword>
<dbReference type="OrthoDB" id="2100128at2759"/>
<organism evidence="1 2">
    <name type="scientific">Amanita muscaria (strain Koide BX008)</name>
    <dbReference type="NCBI Taxonomy" id="946122"/>
    <lineage>
        <taxon>Eukaryota</taxon>
        <taxon>Fungi</taxon>
        <taxon>Dikarya</taxon>
        <taxon>Basidiomycota</taxon>
        <taxon>Agaricomycotina</taxon>
        <taxon>Agaricomycetes</taxon>
        <taxon>Agaricomycetidae</taxon>
        <taxon>Agaricales</taxon>
        <taxon>Pluteineae</taxon>
        <taxon>Amanitaceae</taxon>
        <taxon>Amanita</taxon>
    </lineage>
</organism>
<protein>
    <submittedName>
        <fullName evidence="1">Uncharacterized protein</fullName>
    </submittedName>
</protein>
<reference evidence="1 2" key="1">
    <citation type="submission" date="2014-04" db="EMBL/GenBank/DDBJ databases">
        <title>Evolutionary Origins and Diversification of the Mycorrhizal Mutualists.</title>
        <authorList>
            <consortium name="DOE Joint Genome Institute"/>
            <consortium name="Mycorrhizal Genomics Consortium"/>
            <person name="Kohler A."/>
            <person name="Kuo A."/>
            <person name="Nagy L.G."/>
            <person name="Floudas D."/>
            <person name="Copeland A."/>
            <person name="Barry K.W."/>
            <person name="Cichocki N."/>
            <person name="Veneault-Fourrey C."/>
            <person name="LaButti K."/>
            <person name="Lindquist E.A."/>
            <person name="Lipzen A."/>
            <person name="Lundell T."/>
            <person name="Morin E."/>
            <person name="Murat C."/>
            <person name="Riley R."/>
            <person name="Ohm R."/>
            <person name="Sun H."/>
            <person name="Tunlid A."/>
            <person name="Henrissat B."/>
            <person name="Grigoriev I.V."/>
            <person name="Hibbett D.S."/>
            <person name="Martin F."/>
        </authorList>
    </citation>
    <scope>NUCLEOTIDE SEQUENCE [LARGE SCALE GENOMIC DNA]</scope>
    <source>
        <strain evidence="1 2">Koide BX008</strain>
    </source>
</reference>
<dbReference type="EMBL" id="KN818457">
    <property type="protein sequence ID" value="KIL55979.1"/>
    <property type="molecule type" value="Genomic_DNA"/>
</dbReference>
<evidence type="ECO:0000313" key="2">
    <source>
        <dbReference type="Proteomes" id="UP000054549"/>
    </source>
</evidence>
<accession>A0A0C2SPQ9</accession>
<dbReference type="STRING" id="946122.A0A0C2SPQ9"/>